<evidence type="ECO:0000313" key="3">
    <source>
        <dbReference type="Proteomes" id="UP000646579"/>
    </source>
</evidence>
<dbReference type="PIRSF" id="PIRSF033239">
    <property type="entry name" value="ExoD"/>
    <property type="match status" value="1"/>
</dbReference>
<gene>
    <name evidence="2" type="ORF">GCM10007989_36190</name>
</gene>
<dbReference type="RefSeq" id="WP_189427190.1">
    <property type="nucleotide sequence ID" value="NZ_BMZE01000004.1"/>
</dbReference>
<keyword evidence="3" id="KW-1185">Reference proteome</keyword>
<keyword evidence="1" id="KW-0812">Transmembrane</keyword>
<keyword evidence="1" id="KW-1133">Transmembrane helix</keyword>
<dbReference type="PANTHER" id="PTHR41795">
    <property type="entry name" value="EXOPOLYSACCHARIDE SYNTHESIS PROTEIN"/>
    <property type="match status" value="1"/>
</dbReference>
<feature type="transmembrane region" description="Helical" evidence="1">
    <location>
        <begin position="131"/>
        <end position="154"/>
    </location>
</feature>
<evidence type="ECO:0000256" key="1">
    <source>
        <dbReference type="SAM" id="Phobius"/>
    </source>
</evidence>
<proteinExistence type="predicted"/>
<name>A0A918SDM0_9HYPH</name>
<comment type="caution">
    <text evidence="2">The sequence shown here is derived from an EMBL/GenBank/DDBJ whole genome shotgun (WGS) entry which is preliminary data.</text>
</comment>
<dbReference type="Pfam" id="PF06055">
    <property type="entry name" value="ExoD"/>
    <property type="match status" value="1"/>
</dbReference>
<organism evidence="2 3">
    <name type="scientific">Devosia pacifica</name>
    <dbReference type="NCBI Taxonomy" id="1335967"/>
    <lineage>
        <taxon>Bacteria</taxon>
        <taxon>Pseudomonadati</taxon>
        <taxon>Pseudomonadota</taxon>
        <taxon>Alphaproteobacteria</taxon>
        <taxon>Hyphomicrobiales</taxon>
        <taxon>Devosiaceae</taxon>
        <taxon>Devosia</taxon>
    </lineage>
</organism>
<reference evidence="2" key="1">
    <citation type="journal article" date="2014" name="Int. J. Syst. Evol. Microbiol.">
        <title>Complete genome sequence of Corynebacterium casei LMG S-19264T (=DSM 44701T), isolated from a smear-ripened cheese.</title>
        <authorList>
            <consortium name="US DOE Joint Genome Institute (JGI-PGF)"/>
            <person name="Walter F."/>
            <person name="Albersmeier A."/>
            <person name="Kalinowski J."/>
            <person name="Ruckert C."/>
        </authorList>
    </citation>
    <scope>NUCLEOTIDE SEQUENCE</scope>
    <source>
        <strain evidence="2">KCTC 32437</strain>
    </source>
</reference>
<dbReference type="EMBL" id="BMZE01000004">
    <property type="protein sequence ID" value="GHA36821.1"/>
    <property type="molecule type" value="Genomic_DNA"/>
</dbReference>
<feature type="transmembrane region" description="Helical" evidence="1">
    <location>
        <begin position="37"/>
        <end position="59"/>
    </location>
</feature>
<reference evidence="2" key="2">
    <citation type="submission" date="2020-09" db="EMBL/GenBank/DDBJ databases">
        <authorList>
            <person name="Sun Q."/>
            <person name="Kim S."/>
        </authorList>
    </citation>
    <scope>NUCLEOTIDE SEQUENCE</scope>
    <source>
        <strain evidence="2">KCTC 32437</strain>
    </source>
</reference>
<keyword evidence="1" id="KW-0472">Membrane</keyword>
<feature type="transmembrane region" description="Helical" evidence="1">
    <location>
        <begin position="65"/>
        <end position="87"/>
    </location>
</feature>
<feature type="transmembrane region" description="Helical" evidence="1">
    <location>
        <begin position="174"/>
        <end position="199"/>
    </location>
</feature>
<protein>
    <submittedName>
        <fullName evidence="2">Exopolysaccharide biosynthesis protein ExoD</fullName>
    </submittedName>
</protein>
<dbReference type="AlphaFoldDB" id="A0A918SDM0"/>
<sequence length="209" mass="22789">MTRTRYTSPVEADVAAITGTLRAAIEDGRRRVTVRELIDLLGDKSHLLVILVFCILNMLPGPPGYGGTMAAAIFTFSIAMVRAKSIWLPGFLGKRRLSTRLLIQMLERMGSLTRLMSKISRTRLEWLAGKLAQRILGVFMMMLCLPMAVPIPFMNAIPNVGLTVLCIALLNRDGILVGAGIALALIGVTIDVGVIWFVITLGLHASGMW</sequence>
<evidence type="ECO:0000313" key="2">
    <source>
        <dbReference type="EMBL" id="GHA36821.1"/>
    </source>
</evidence>
<dbReference type="InterPro" id="IPR010331">
    <property type="entry name" value="ExoD"/>
</dbReference>
<dbReference type="Proteomes" id="UP000646579">
    <property type="component" value="Unassembled WGS sequence"/>
</dbReference>
<dbReference type="PANTHER" id="PTHR41795:SF1">
    <property type="entry name" value="EXOPOLYSACCHARIDE SYNTHESIS PROTEIN"/>
    <property type="match status" value="1"/>
</dbReference>
<accession>A0A918SDM0</accession>